<dbReference type="AlphaFoldDB" id="B8FED8"/>
<evidence type="ECO:0000313" key="1">
    <source>
        <dbReference type="EMBL" id="ACL06919.1"/>
    </source>
</evidence>
<evidence type="ECO:0000313" key="2">
    <source>
        <dbReference type="Proteomes" id="UP000000739"/>
    </source>
</evidence>
<protein>
    <submittedName>
        <fullName evidence="1">Uncharacterized protein</fullName>
    </submittedName>
</protein>
<gene>
    <name evidence="1" type="ordered locus">Dalk_5249</name>
</gene>
<accession>B8FED8</accession>
<dbReference type="EMBL" id="CP001322">
    <property type="protein sequence ID" value="ACL06919.1"/>
    <property type="molecule type" value="Genomic_DNA"/>
</dbReference>
<reference evidence="1 2" key="1">
    <citation type="journal article" date="2012" name="Environ. Microbiol.">
        <title>The genome sequence of Desulfatibacillum alkenivorans AK-01: a blueprint for anaerobic alkane oxidation.</title>
        <authorList>
            <person name="Callaghan A.V."/>
            <person name="Morris B.E."/>
            <person name="Pereira I.A."/>
            <person name="McInerney M.J."/>
            <person name="Austin R.N."/>
            <person name="Groves J.T."/>
            <person name="Kukor J.J."/>
            <person name="Suflita J.M."/>
            <person name="Young L.Y."/>
            <person name="Zylstra G.J."/>
            <person name="Wawrik B."/>
        </authorList>
    </citation>
    <scope>NUCLEOTIDE SEQUENCE [LARGE SCALE GENOMIC DNA]</scope>
    <source>
        <strain evidence="1 2">AK-01</strain>
    </source>
</reference>
<organism evidence="1 2">
    <name type="scientific">Desulfatibacillum aliphaticivorans</name>
    <dbReference type="NCBI Taxonomy" id="218208"/>
    <lineage>
        <taxon>Bacteria</taxon>
        <taxon>Pseudomonadati</taxon>
        <taxon>Thermodesulfobacteriota</taxon>
        <taxon>Desulfobacteria</taxon>
        <taxon>Desulfobacterales</taxon>
        <taxon>Desulfatibacillaceae</taxon>
        <taxon>Desulfatibacillum</taxon>
    </lineage>
</organism>
<dbReference type="KEGG" id="dal:Dalk_5249"/>
<keyword evidence="2" id="KW-1185">Reference proteome</keyword>
<proteinExistence type="predicted"/>
<name>B8FED8_DESAL</name>
<dbReference type="Proteomes" id="UP000000739">
    <property type="component" value="Chromosome"/>
</dbReference>
<sequence>MLIILVGFFTKDKPNMKTGNSFAEKRDQIKKGRSEWDQPFINLWWAILGLNQ</sequence>
<dbReference type="HOGENOM" id="CLU_3079078_0_0_7"/>